<feature type="compositionally biased region" description="Basic and acidic residues" evidence="1">
    <location>
        <begin position="94"/>
        <end position="107"/>
    </location>
</feature>
<reference evidence="2" key="1">
    <citation type="submission" date="2020-05" db="EMBL/GenBank/DDBJ databases">
        <title>WGS assembly of Panicum virgatum.</title>
        <authorList>
            <person name="Lovell J.T."/>
            <person name="Jenkins J."/>
            <person name="Shu S."/>
            <person name="Juenger T.E."/>
            <person name="Schmutz J."/>
        </authorList>
    </citation>
    <scope>NUCLEOTIDE SEQUENCE</scope>
    <source>
        <strain evidence="2">AP13</strain>
    </source>
</reference>
<feature type="compositionally biased region" description="Low complexity" evidence="1">
    <location>
        <begin position="44"/>
        <end position="78"/>
    </location>
</feature>
<feature type="compositionally biased region" description="Basic and acidic residues" evidence="1">
    <location>
        <begin position="1"/>
        <end position="10"/>
    </location>
</feature>
<proteinExistence type="predicted"/>
<protein>
    <submittedName>
        <fullName evidence="2">Uncharacterized protein</fullName>
    </submittedName>
</protein>
<evidence type="ECO:0000313" key="2">
    <source>
        <dbReference type="EMBL" id="KAG2616150.1"/>
    </source>
</evidence>
<name>A0A8T0TZI6_PANVG</name>
<feature type="compositionally biased region" description="Gly residues" evidence="1">
    <location>
        <begin position="24"/>
        <end position="35"/>
    </location>
</feature>
<comment type="caution">
    <text evidence="2">The sequence shown here is derived from an EMBL/GenBank/DDBJ whole genome shotgun (WGS) entry which is preliminary data.</text>
</comment>
<feature type="region of interest" description="Disordered" evidence="1">
    <location>
        <begin position="1"/>
        <end position="128"/>
    </location>
</feature>
<sequence length="140" mass="13927">MRGIHEEAARGRGVRRVPPRGAAVGAGGAAGGGVGVSSPSSIDGGARPAAARLAPHGRPPARSAGGGAASSTRMAARALGRRRAGGPACGRAGLQEERGGADRRASRGDQGGQKGPYGNTVGEETRSYVCNWAPHGVRRT</sequence>
<accession>A0A8T0TZI6</accession>
<evidence type="ECO:0000256" key="1">
    <source>
        <dbReference type="SAM" id="MobiDB-lite"/>
    </source>
</evidence>
<dbReference type="Proteomes" id="UP000823388">
    <property type="component" value="Chromosome 3N"/>
</dbReference>
<gene>
    <name evidence="2" type="ORF">PVAP13_3NG141283</name>
</gene>
<keyword evidence="3" id="KW-1185">Reference proteome</keyword>
<evidence type="ECO:0000313" key="3">
    <source>
        <dbReference type="Proteomes" id="UP000823388"/>
    </source>
</evidence>
<dbReference type="AlphaFoldDB" id="A0A8T0TZI6"/>
<dbReference type="EMBL" id="CM029042">
    <property type="protein sequence ID" value="KAG2616150.1"/>
    <property type="molecule type" value="Genomic_DNA"/>
</dbReference>
<organism evidence="2 3">
    <name type="scientific">Panicum virgatum</name>
    <name type="common">Blackwell switchgrass</name>
    <dbReference type="NCBI Taxonomy" id="38727"/>
    <lineage>
        <taxon>Eukaryota</taxon>
        <taxon>Viridiplantae</taxon>
        <taxon>Streptophyta</taxon>
        <taxon>Embryophyta</taxon>
        <taxon>Tracheophyta</taxon>
        <taxon>Spermatophyta</taxon>
        <taxon>Magnoliopsida</taxon>
        <taxon>Liliopsida</taxon>
        <taxon>Poales</taxon>
        <taxon>Poaceae</taxon>
        <taxon>PACMAD clade</taxon>
        <taxon>Panicoideae</taxon>
        <taxon>Panicodae</taxon>
        <taxon>Paniceae</taxon>
        <taxon>Panicinae</taxon>
        <taxon>Panicum</taxon>
        <taxon>Panicum sect. Hiantes</taxon>
    </lineage>
</organism>